<dbReference type="PANTHER" id="PTHR10766">
    <property type="entry name" value="TRANSMEMBRANE 9 SUPERFAMILY PROTEIN"/>
    <property type="match status" value="1"/>
</dbReference>
<keyword evidence="7 10" id="KW-1133">Transmembrane helix</keyword>
<dbReference type="InParanoid" id="A0A2P5ADF7"/>
<dbReference type="InterPro" id="IPR004240">
    <property type="entry name" value="EMP70"/>
</dbReference>
<dbReference type="EMBL" id="JXTC01000927">
    <property type="protein sequence ID" value="PON34578.1"/>
    <property type="molecule type" value="Genomic_DNA"/>
</dbReference>
<evidence type="ECO:0000256" key="6">
    <source>
        <dbReference type="ARBA" id="ARBA00022753"/>
    </source>
</evidence>
<dbReference type="Proteomes" id="UP000237000">
    <property type="component" value="Unassembled WGS sequence"/>
</dbReference>
<dbReference type="Pfam" id="PF02990">
    <property type="entry name" value="EMP70"/>
    <property type="match status" value="1"/>
</dbReference>
<evidence type="ECO:0000313" key="12">
    <source>
        <dbReference type="Proteomes" id="UP000237000"/>
    </source>
</evidence>
<evidence type="ECO:0000256" key="9">
    <source>
        <dbReference type="ARBA" id="ARBA00023136"/>
    </source>
</evidence>
<dbReference type="AlphaFoldDB" id="A0A2P5ADF7"/>
<comment type="caution">
    <text evidence="11">The sequence shown here is derived from an EMBL/GenBank/DDBJ whole genome shotgun (WGS) entry which is preliminary data.</text>
</comment>
<evidence type="ECO:0000256" key="5">
    <source>
        <dbReference type="ARBA" id="ARBA00022729"/>
    </source>
</evidence>
<protein>
    <recommendedName>
        <fullName evidence="10">Transmembrane 9 superfamily member</fullName>
    </recommendedName>
</protein>
<reference evidence="12" key="1">
    <citation type="submission" date="2016-06" db="EMBL/GenBank/DDBJ databases">
        <title>Parallel loss of symbiosis genes in relatives of nitrogen-fixing non-legume Parasponia.</title>
        <authorList>
            <person name="Van Velzen R."/>
            <person name="Holmer R."/>
            <person name="Bu F."/>
            <person name="Rutten L."/>
            <person name="Van Zeijl A."/>
            <person name="Liu W."/>
            <person name="Santuari L."/>
            <person name="Cao Q."/>
            <person name="Sharma T."/>
            <person name="Shen D."/>
            <person name="Roswanjaya Y."/>
            <person name="Wardhani T."/>
            <person name="Kalhor M.S."/>
            <person name="Jansen J."/>
            <person name="Van den Hoogen J."/>
            <person name="Gungor B."/>
            <person name="Hartog M."/>
            <person name="Hontelez J."/>
            <person name="Verver J."/>
            <person name="Yang W.-C."/>
            <person name="Schijlen E."/>
            <person name="Repin R."/>
            <person name="Schilthuizen M."/>
            <person name="Schranz E."/>
            <person name="Heidstra R."/>
            <person name="Miyata K."/>
            <person name="Fedorova E."/>
            <person name="Kohlen W."/>
            <person name="Bisseling T."/>
            <person name="Smit S."/>
            <person name="Geurts R."/>
        </authorList>
    </citation>
    <scope>NUCLEOTIDE SEQUENCE [LARGE SCALE GENOMIC DNA]</scope>
    <source>
        <strain evidence="12">cv. RG33-2</strain>
    </source>
</reference>
<dbReference type="GO" id="GO:0072657">
    <property type="term" value="P:protein localization to membrane"/>
    <property type="evidence" value="ECO:0007669"/>
    <property type="project" value="TreeGrafter"/>
</dbReference>
<feature type="transmembrane region" description="Helical" evidence="10">
    <location>
        <begin position="114"/>
        <end position="132"/>
    </location>
</feature>
<dbReference type="OrthoDB" id="1666796at2759"/>
<accession>A0A2P5ADF7</accession>
<comment type="similarity">
    <text evidence="3 10">Belongs to the nonaspanin (TM9SF) (TC 9.A.2) family.</text>
</comment>
<keyword evidence="6" id="KW-0967">Endosome</keyword>
<keyword evidence="5" id="KW-0732">Signal</keyword>
<evidence type="ECO:0000256" key="10">
    <source>
        <dbReference type="RuleBase" id="RU363079"/>
    </source>
</evidence>
<evidence type="ECO:0000256" key="3">
    <source>
        <dbReference type="ARBA" id="ARBA00005227"/>
    </source>
</evidence>
<comment type="caution">
    <text evidence="10">Lacks conserved residue(s) required for the propagation of feature annotation.</text>
</comment>
<comment type="subcellular location">
    <subcellularLocation>
        <location evidence="1">Endosome membrane</location>
        <topology evidence="1">Multi-pass membrane protein</topology>
    </subcellularLocation>
    <subcellularLocation>
        <location evidence="2">Golgi apparatus membrane</location>
        <topology evidence="2">Multi-pass membrane protein</topology>
    </subcellularLocation>
</comment>
<dbReference type="STRING" id="63057.A0A2P5ADF7"/>
<dbReference type="GO" id="GO:0010008">
    <property type="term" value="C:endosome membrane"/>
    <property type="evidence" value="ECO:0007669"/>
    <property type="project" value="UniProtKB-SubCell"/>
</dbReference>
<sequence length="181" mass="21180">MAYDERIHWLYIIINSLVYSLGLFFAIAIFVVRTLNRDIHRYNQLEIQLPEDTEEDKAWKLIKGDVFRPPSNSDLLCVHVGTGVQIFWTIVVTLIFASLGFLPKASSKPCEFMTTILLLWLFVGIFAGYSSVRLYKMFNKTEWKKIAPKTAFMFPSTFYGLEYRFLSFFLVRILVLIRARQ</sequence>
<organism evidence="11 12">
    <name type="scientific">Trema orientale</name>
    <name type="common">Charcoal tree</name>
    <name type="synonym">Celtis orientalis</name>
    <dbReference type="NCBI Taxonomy" id="63057"/>
    <lineage>
        <taxon>Eukaryota</taxon>
        <taxon>Viridiplantae</taxon>
        <taxon>Streptophyta</taxon>
        <taxon>Embryophyta</taxon>
        <taxon>Tracheophyta</taxon>
        <taxon>Spermatophyta</taxon>
        <taxon>Magnoliopsida</taxon>
        <taxon>eudicotyledons</taxon>
        <taxon>Gunneridae</taxon>
        <taxon>Pentapetalae</taxon>
        <taxon>rosids</taxon>
        <taxon>fabids</taxon>
        <taxon>Rosales</taxon>
        <taxon>Cannabaceae</taxon>
        <taxon>Trema</taxon>
    </lineage>
</organism>
<dbReference type="GO" id="GO:0000139">
    <property type="term" value="C:Golgi membrane"/>
    <property type="evidence" value="ECO:0007669"/>
    <property type="project" value="UniProtKB-SubCell"/>
</dbReference>
<evidence type="ECO:0000256" key="7">
    <source>
        <dbReference type="ARBA" id="ARBA00022989"/>
    </source>
</evidence>
<evidence type="ECO:0000256" key="1">
    <source>
        <dbReference type="ARBA" id="ARBA00004337"/>
    </source>
</evidence>
<name>A0A2P5ADF7_TREOI</name>
<proteinExistence type="inferred from homology"/>
<keyword evidence="12" id="KW-1185">Reference proteome</keyword>
<evidence type="ECO:0000256" key="8">
    <source>
        <dbReference type="ARBA" id="ARBA00023034"/>
    </source>
</evidence>
<keyword evidence="4 10" id="KW-0812">Transmembrane</keyword>
<gene>
    <name evidence="11" type="ORF">TorRG33x02_352980</name>
</gene>
<keyword evidence="9 10" id="KW-0472">Membrane</keyword>
<dbReference type="PANTHER" id="PTHR10766:SF154">
    <property type="entry name" value="TRANSMEMBRANE 9 SUPERFAMILY MEMBER 10"/>
    <property type="match status" value="1"/>
</dbReference>
<evidence type="ECO:0000256" key="4">
    <source>
        <dbReference type="ARBA" id="ARBA00022692"/>
    </source>
</evidence>
<feature type="transmembrane region" description="Helical" evidence="10">
    <location>
        <begin position="78"/>
        <end position="102"/>
    </location>
</feature>
<evidence type="ECO:0000313" key="11">
    <source>
        <dbReference type="EMBL" id="PON34578.1"/>
    </source>
</evidence>
<feature type="transmembrane region" description="Helical" evidence="10">
    <location>
        <begin position="9"/>
        <end position="32"/>
    </location>
</feature>
<evidence type="ECO:0000256" key="2">
    <source>
        <dbReference type="ARBA" id="ARBA00004653"/>
    </source>
</evidence>
<keyword evidence="8" id="KW-0333">Golgi apparatus</keyword>